<reference evidence="2" key="1">
    <citation type="journal article" date="2023" name="G3 (Bethesda)">
        <title>Genome assembly and association tests identify interacting loci associated with vigor, precocity, and sex in interspecific pistachio rootstocks.</title>
        <authorList>
            <person name="Palmer W."/>
            <person name="Jacygrad E."/>
            <person name="Sagayaradj S."/>
            <person name="Cavanaugh K."/>
            <person name="Han R."/>
            <person name="Bertier L."/>
            <person name="Beede B."/>
            <person name="Kafkas S."/>
            <person name="Golino D."/>
            <person name="Preece J."/>
            <person name="Michelmore R."/>
        </authorList>
    </citation>
    <scope>NUCLEOTIDE SEQUENCE [LARGE SCALE GENOMIC DNA]</scope>
</reference>
<comment type="caution">
    <text evidence="1">The sequence shown here is derived from an EMBL/GenBank/DDBJ whole genome shotgun (WGS) entry which is preliminary data.</text>
</comment>
<name>A0ACC0YLE5_9ROSI</name>
<accession>A0ACC0YLE5</accession>
<evidence type="ECO:0000313" key="2">
    <source>
        <dbReference type="Proteomes" id="UP001163603"/>
    </source>
</evidence>
<sequence>MNPLSLLASAVINISLAIIVLSLFSICKKQPSNASIYYARCLSQNHHISFDHSFTISRFLPSLSWIPLAARVTEDEILQSSGLDALIVIRLLKFGINFFSVCSLVGLVVLLPVNFHGQDEPWSFNSMDSFTISNISKGSNWLWMHFTCLWFISFYGLYLLYKEYNEILIKRIQQLRNIRHRPDQFTILVRQIPLCIEHQIRGCSVDHFFSRHYPNSYYSCQMLYEGKALQDLLELPIAFVTFKSRWGAALAAQSQQHSNPLQWITERAPQPRDIYWRNLAISFKFLPIYKIGVILAASLPTIFFTIPVTAVQGIAKFEKLKKWFPPAMAIQLIPGLSSIVMGYLPSVILNGFIYVVPFAMFGIAKVGGSISRSKVEIKTCNMVFYFLVGNVFFLSLISGSLLEEIGESFKHPKNFPSHLARAVSAQADFFMTYILADGLSGFSLEALQAGMLLLDFIKSHTFGRGKEKNPYLYPLPYFRVIPLVSLSILIGLVYALVAPLLLPFLLGYFILGYVVYINQIQDVYETIYDTCGQYWPYIHHYIFVGFILMQITMIGLFGLKSKPAASIATIPLLILTIMFNEYCKNRFLPTFRLYSIQNAVQNDEIDEKNGEMEVNYKRASNAYCQPSLRPINYITSESSLRQPLASSV</sequence>
<protein>
    <submittedName>
        <fullName evidence="1">Uncharacterized protein</fullName>
    </submittedName>
</protein>
<evidence type="ECO:0000313" key="1">
    <source>
        <dbReference type="EMBL" id="KAJ0038840.1"/>
    </source>
</evidence>
<proteinExistence type="predicted"/>
<dbReference type="Proteomes" id="UP001163603">
    <property type="component" value="Chromosome 6"/>
</dbReference>
<gene>
    <name evidence="1" type="ORF">Pint_23820</name>
</gene>
<dbReference type="EMBL" id="CM047741">
    <property type="protein sequence ID" value="KAJ0038840.1"/>
    <property type="molecule type" value="Genomic_DNA"/>
</dbReference>
<organism evidence="1 2">
    <name type="scientific">Pistacia integerrima</name>
    <dbReference type="NCBI Taxonomy" id="434235"/>
    <lineage>
        <taxon>Eukaryota</taxon>
        <taxon>Viridiplantae</taxon>
        <taxon>Streptophyta</taxon>
        <taxon>Embryophyta</taxon>
        <taxon>Tracheophyta</taxon>
        <taxon>Spermatophyta</taxon>
        <taxon>Magnoliopsida</taxon>
        <taxon>eudicotyledons</taxon>
        <taxon>Gunneridae</taxon>
        <taxon>Pentapetalae</taxon>
        <taxon>rosids</taxon>
        <taxon>malvids</taxon>
        <taxon>Sapindales</taxon>
        <taxon>Anacardiaceae</taxon>
        <taxon>Pistacia</taxon>
    </lineage>
</organism>
<keyword evidence="2" id="KW-1185">Reference proteome</keyword>